<dbReference type="AlphaFoldDB" id="A0A077ED49"/>
<gene>
    <name evidence="3" type="ORF">BD94_1686</name>
</gene>
<evidence type="ECO:0000313" key="3">
    <source>
        <dbReference type="EMBL" id="AIL45461.1"/>
    </source>
</evidence>
<dbReference type="InterPro" id="IPR035986">
    <property type="entry name" value="PKD_dom_sf"/>
</dbReference>
<keyword evidence="1" id="KW-0472">Membrane</keyword>
<dbReference type="CDD" id="cd00146">
    <property type="entry name" value="PKD"/>
    <property type="match status" value="2"/>
</dbReference>
<accession>A0A077ED49</accession>
<name>A0A077ED49_9FLAO</name>
<dbReference type="eggNOG" id="COG3291">
    <property type="taxonomic scope" value="Bacteria"/>
</dbReference>
<dbReference type="InterPro" id="IPR022409">
    <property type="entry name" value="PKD/Chitinase_dom"/>
</dbReference>
<reference evidence="3" key="1">
    <citation type="journal article" date="2013" name="Lancet">
        <title>First case of E anophelis outbreak in an intensive-care unit.</title>
        <authorList>
            <person name="Teo J."/>
            <person name="Tan S.Y."/>
            <person name="Tay M."/>
            <person name="Ding Y."/>
            <person name="Kjelleberg S."/>
            <person name="Givskov M."/>
            <person name="Lin R.T."/>
            <person name="Yang L."/>
        </authorList>
    </citation>
    <scope>NUCLEOTIDE SEQUENCE [LARGE SCALE GENOMIC DNA]</scope>
    <source>
        <strain evidence="3">NUHP1</strain>
    </source>
</reference>
<dbReference type="KEGG" id="eao:BD94_1686"/>
<keyword evidence="1" id="KW-1133">Transmembrane helix</keyword>
<organism evidence="3 4">
    <name type="scientific">Elizabethkingia anophelis NUHP1</name>
    <dbReference type="NCBI Taxonomy" id="1338011"/>
    <lineage>
        <taxon>Bacteria</taxon>
        <taxon>Pseudomonadati</taxon>
        <taxon>Bacteroidota</taxon>
        <taxon>Flavobacteriia</taxon>
        <taxon>Flavobacteriales</taxon>
        <taxon>Weeksellaceae</taxon>
        <taxon>Elizabethkingia</taxon>
    </lineage>
</organism>
<protein>
    <recommendedName>
        <fullName evidence="2">PKD domain-containing protein</fullName>
    </recommendedName>
</protein>
<feature type="transmembrane region" description="Helical" evidence="1">
    <location>
        <begin position="12"/>
        <end position="29"/>
    </location>
</feature>
<dbReference type="HOGENOM" id="CLU_926961_0_0_10"/>
<dbReference type="InterPro" id="IPR013783">
    <property type="entry name" value="Ig-like_fold"/>
</dbReference>
<evidence type="ECO:0000313" key="4">
    <source>
        <dbReference type="Proteomes" id="UP000028933"/>
    </source>
</evidence>
<sequence length="304" mass="34755">MNYFQKNKKNIIIAVISTLLVASLIAMWLQRKSVNSSENIVAAVFPANLSLGDSLRFEDKTLNAKTKQWDFGDGKVSEKNKGIHMYTKPGFYEVKLTIDNKYTKTFPILVSSVIRPVLAPEESRIDAQTQALQLENVVFRAVAPNAKTFSWRFGESGNIDSKERMAIYSYKKPGNYTVTLLTDDNPQPIVHQIRILPAYNPNEQLEQDLSSIDDTYSDIDDDIKRTLQQIADGNNFNSNYNYLLKTYFCNNDNTVMIVNNGKPKNYYYYTTGLQFDKNNTIQEVKSTFDNNQKCIIKLEVTQSK</sequence>
<dbReference type="STRING" id="1338011.BD94_1686"/>
<evidence type="ECO:0000256" key="1">
    <source>
        <dbReference type="SAM" id="Phobius"/>
    </source>
</evidence>
<dbReference type="Pfam" id="PF18911">
    <property type="entry name" value="PKD_4"/>
    <property type="match status" value="1"/>
</dbReference>
<dbReference type="SMART" id="SM00089">
    <property type="entry name" value="PKD"/>
    <property type="match status" value="2"/>
</dbReference>
<dbReference type="InterPro" id="IPR000601">
    <property type="entry name" value="PKD_dom"/>
</dbReference>
<dbReference type="Proteomes" id="UP000028933">
    <property type="component" value="Chromosome"/>
</dbReference>
<feature type="domain" description="PKD" evidence="2">
    <location>
        <begin position="144"/>
        <end position="185"/>
    </location>
</feature>
<dbReference type="SUPFAM" id="SSF49299">
    <property type="entry name" value="PKD domain"/>
    <property type="match status" value="2"/>
</dbReference>
<evidence type="ECO:0000259" key="2">
    <source>
        <dbReference type="PROSITE" id="PS50093"/>
    </source>
</evidence>
<dbReference type="Gene3D" id="2.60.40.10">
    <property type="entry name" value="Immunoglobulins"/>
    <property type="match status" value="2"/>
</dbReference>
<dbReference type="RefSeq" id="WP_009091184.1">
    <property type="nucleotide sequence ID" value="NZ_CP007547.1"/>
</dbReference>
<proteinExistence type="predicted"/>
<feature type="domain" description="PKD" evidence="2">
    <location>
        <begin position="68"/>
        <end position="100"/>
    </location>
</feature>
<dbReference type="EMBL" id="CP007547">
    <property type="protein sequence ID" value="AIL45461.1"/>
    <property type="molecule type" value="Genomic_DNA"/>
</dbReference>
<dbReference type="PROSITE" id="PS50093">
    <property type="entry name" value="PKD"/>
    <property type="match status" value="2"/>
</dbReference>
<dbReference type="GeneID" id="56686495"/>
<keyword evidence="1" id="KW-0812">Transmembrane</keyword>
<reference evidence="3" key="2">
    <citation type="journal article" date="2015" name="Genome Biol. Evol.">
        <title>Complete Genome Sequence and Transcriptomic Analysis of the Novel Pathogen Elizabethkingia anophelis in Response to Oxidative Stress.</title>
        <authorList>
            <person name="Li Y."/>
            <person name="Liu Y."/>
            <person name="Chew S.C."/>
            <person name="Tay M."/>
            <person name="Salido M.M."/>
            <person name="Teo J."/>
            <person name="Lauro F.M."/>
            <person name="Givskov M."/>
            <person name="Yang L."/>
        </authorList>
    </citation>
    <scope>NUCLEOTIDE SEQUENCE</scope>
    <source>
        <strain evidence="3">NUHP1</strain>
    </source>
</reference>